<reference evidence="2" key="1">
    <citation type="submission" date="2022-02" db="EMBL/GenBank/DDBJ databases">
        <authorList>
            <person name="Giguere J D."/>
        </authorList>
    </citation>
    <scope>NUCLEOTIDE SEQUENCE</scope>
    <source>
        <strain evidence="2">CCAP 1055/1</strain>
    </source>
</reference>
<feature type="compositionally biased region" description="Low complexity" evidence="1">
    <location>
        <begin position="114"/>
        <end position="129"/>
    </location>
</feature>
<evidence type="ECO:0000313" key="2">
    <source>
        <dbReference type="EMBL" id="CAG9287315.1"/>
    </source>
</evidence>
<name>A0A8J9TH84_PHATR</name>
<dbReference type="Proteomes" id="UP000836788">
    <property type="component" value="Chromosome 25"/>
</dbReference>
<sequence>MSRSAEKNMRPTRLVQLLLWGTVLGYTVMSVEGAERVRYRRDLVQIVESEGERDTKQLHANTKKHRGDQLLTQLWHVEAHPQQADAVSKDAAAGAPRASAQHRALMTMKSARNPKSVKAPTPSSPTAPSMEAPEIDEDMLTMMSMSLSMSMSMSMSFAYFM</sequence>
<feature type="region of interest" description="Disordered" evidence="1">
    <location>
        <begin position="109"/>
        <end position="133"/>
    </location>
</feature>
<dbReference type="EMBL" id="OU594966">
    <property type="protein sequence ID" value="CAG9287315.1"/>
    <property type="molecule type" value="Genomic_DNA"/>
</dbReference>
<accession>A0A8J9TH84</accession>
<evidence type="ECO:0000256" key="1">
    <source>
        <dbReference type="SAM" id="MobiDB-lite"/>
    </source>
</evidence>
<proteinExistence type="predicted"/>
<dbReference type="AlphaFoldDB" id="A0A8J9TH84"/>
<gene>
    <name evidence="2" type="ORF">PTTT1_LOCUS35158</name>
</gene>
<organism evidence="2">
    <name type="scientific">Phaeodactylum tricornutum</name>
    <name type="common">Diatom</name>
    <dbReference type="NCBI Taxonomy" id="2850"/>
    <lineage>
        <taxon>Eukaryota</taxon>
        <taxon>Sar</taxon>
        <taxon>Stramenopiles</taxon>
        <taxon>Ochrophyta</taxon>
        <taxon>Bacillariophyta</taxon>
        <taxon>Bacillariophyceae</taxon>
        <taxon>Bacillariophycidae</taxon>
        <taxon>Naviculales</taxon>
        <taxon>Phaeodactylaceae</taxon>
        <taxon>Phaeodactylum</taxon>
    </lineage>
</organism>
<protein>
    <submittedName>
        <fullName evidence="2">Uncharacterized protein</fullName>
    </submittedName>
</protein>